<keyword evidence="1" id="KW-1133">Transmembrane helix</keyword>
<proteinExistence type="predicted"/>
<dbReference type="Gene3D" id="1.20.1250.20">
    <property type="entry name" value="MFS general substrate transporter like domains"/>
    <property type="match status" value="1"/>
</dbReference>
<dbReference type="AlphaFoldDB" id="A0A381VNS6"/>
<keyword evidence="1" id="KW-0812">Transmembrane</keyword>
<dbReference type="InterPro" id="IPR036259">
    <property type="entry name" value="MFS_trans_sf"/>
</dbReference>
<gene>
    <name evidence="2" type="ORF">METZ01_LOCUS94830</name>
</gene>
<protein>
    <submittedName>
        <fullName evidence="2">Uncharacterized protein</fullName>
    </submittedName>
</protein>
<feature type="non-terminal residue" evidence="2">
    <location>
        <position position="149"/>
    </location>
</feature>
<sequence>MKKIKLKISTIEFGLSMAVSWSTTIFIFGLLAMLFSSEKTSWTNIILLKDFINLIYPGWGESFAETLLMTVWAFVHGFFAGFSIAFFYNIFSGKIKFPTLTFLAAAYKKPDLEKPKEGAGNLLKWNVENKNFWESTGKKIATRNLWISI</sequence>
<keyword evidence="1" id="KW-0472">Membrane</keyword>
<dbReference type="EMBL" id="UINC01009357">
    <property type="protein sequence ID" value="SVA41976.1"/>
    <property type="molecule type" value="Genomic_DNA"/>
</dbReference>
<evidence type="ECO:0000313" key="2">
    <source>
        <dbReference type="EMBL" id="SVA41976.1"/>
    </source>
</evidence>
<organism evidence="2">
    <name type="scientific">marine metagenome</name>
    <dbReference type="NCBI Taxonomy" id="408172"/>
    <lineage>
        <taxon>unclassified sequences</taxon>
        <taxon>metagenomes</taxon>
        <taxon>ecological metagenomes</taxon>
    </lineage>
</organism>
<feature type="transmembrane region" description="Helical" evidence="1">
    <location>
        <begin position="67"/>
        <end position="91"/>
    </location>
</feature>
<evidence type="ECO:0000256" key="1">
    <source>
        <dbReference type="SAM" id="Phobius"/>
    </source>
</evidence>
<feature type="transmembrane region" description="Helical" evidence="1">
    <location>
        <begin position="12"/>
        <end position="35"/>
    </location>
</feature>
<accession>A0A381VNS6</accession>
<name>A0A381VNS6_9ZZZZ</name>
<reference evidence="2" key="1">
    <citation type="submission" date="2018-05" db="EMBL/GenBank/DDBJ databases">
        <authorList>
            <person name="Lanie J.A."/>
            <person name="Ng W.-L."/>
            <person name="Kazmierczak K.M."/>
            <person name="Andrzejewski T.M."/>
            <person name="Davidsen T.M."/>
            <person name="Wayne K.J."/>
            <person name="Tettelin H."/>
            <person name="Glass J.I."/>
            <person name="Rusch D."/>
            <person name="Podicherti R."/>
            <person name="Tsui H.-C.T."/>
            <person name="Winkler M.E."/>
        </authorList>
    </citation>
    <scope>NUCLEOTIDE SEQUENCE</scope>
</reference>